<reference evidence="1" key="1">
    <citation type="submission" date="2020-10" db="EMBL/GenBank/DDBJ databases">
        <authorList>
            <person name="Gilroy R."/>
        </authorList>
    </citation>
    <scope>NUCLEOTIDE SEQUENCE</scope>
    <source>
        <strain evidence="1">CHK176-6737</strain>
    </source>
</reference>
<reference evidence="1" key="2">
    <citation type="journal article" date="2021" name="PeerJ">
        <title>Extensive microbial diversity within the chicken gut microbiome revealed by metagenomics and culture.</title>
        <authorList>
            <person name="Gilroy R."/>
            <person name="Ravi A."/>
            <person name="Getino M."/>
            <person name="Pursley I."/>
            <person name="Horton D.L."/>
            <person name="Alikhan N.F."/>
            <person name="Baker D."/>
            <person name="Gharbi K."/>
            <person name="Hall N."/>
            <person name="Watson M."/>
            <person name="Adriaenssens E.M."/>
            <person name="Foster-Nyarko E."/>
            <person name="Jarju S."/>
            <person name="Secka A."/>
            <person name="Antonio M."/>
            <person name="Oren A."/>
            <person name="Chaudhuri R.R."/>
            <person name="La Ragione R."/>
            <person name="Hildebrand F."/>
            <person name="Pallen M.J."/>
        </authorList>
    </citation>
    <scope>NUCLEOTIDE SEQUENCE</scope>
    <source>
        <strain evidence="1">CHK176-6737</strain>
    </source>
</reference>
<proteinExistence type="predicted"/>
<evidence type="ECO:0000313" key="1">
    <source>
        <dbReference type="EMBL" id="HIU68665.1"/>
    </source>
</evidence>
<sequence>MACCLCSENDVCAGCDSGSCPDKDRCANRHCSMEKGLGGCFACAEVLQCTKGLLQKVKPRAFALFIRQRGQNAQLDVLKQNESRGVVYHRSGVNGDYDAFETPQQLLCFLGDGPP</sequence>
<dbReference type="EMBL" id="DVNM01000008">
    <property type="protein sequence ID" value="HIU68665.1"/>
    <property type="molecule type" value="Genomic_DNA"/>
</dbReference>
<organism evidence="1 2">
    <name type="scientific">Candidatus Scybalenecus merdavium</name>
    <dbReference type="NCBI Taxonomy" id="2840939"/>
    <lineage>
        <taxon>Bacteria</taxon>
        <taxon>Bacillati</taxon>
        <taxon>Bacillota</taxon>
        <taxon>Clostridia</taxon>
        <taxon>Eubacteriales</taxon>
        <taxon>Oscillospiraceae</taxon>
        <taxon>Oscillospiraceae incertae sedis</taxon>
        <taxon>Candidatus Scybalenecus</taxon>
    </lineage>
</organism>
<name>A0A9D1MTX3_9FIRM</name>
<gene>
    <name evidence="1" type="ORF">IAD23_01735</name>
</gene>
<protein>
    <submittedName>
        <fullName evidence="1">DUF3795 domain-containing protein</fullName>
    </submittedName>
</protein>
<evidence type="ECO:0000313" key="2">
    <source>
        <dbReference type="Proteomes" id="UP000824125"/>
    </source>
</evidence>
<dbReference type="Proteomes" id="UP000824125">
    <property type="component" value="Unassembled WGS sequence"/>
</dbReference>
<comment type="caution">
    <text evidence="1">The sequence shown here is derived from an EMBL/GenBank/DDBJ whole genome shotgun (WGS) entry which is preliminary data.</text>
</comment>
<dbReference type="AlphaFoldDB" id="A0A9D1MTX3"/>
<accession>A0A9D1MTX3</accession>